<feature type="region of interest" description="Disordered" evidence="12">
    <location>
        <begin position="1"/>
        <end position="58"/>
    </location>
</feature>
<dbReference type="GO" id="GO:0005737">
    <property type="term" value="C:cytoplasm"/>
    <property type="evidence" value="ECO:0007669"/>
    <property type="project" value="UniProtKB-SubCell"/>
</dbReference>
<keyword evidence="8" id="KW-0269">Exonuclease</keyword>
<name>A0AAD5BA53_9ASCO</name>
<dbReference type="InterPro" id="IPR047021">
    <property type="entry name" value="REXO1/3/4-like"/>
</dbReference>
<evidence type="ECO:0000256" key="10">
    <source>
        <dbReference type="ARBA" id="ARBA00037201"/>
    </source>
</evidence>
<keyword evidence="6" id="KW-0540">Nuclease</keyword>
<comment type="similarity">
    <text evidence="3">Belongs to the REXO1/REXO3 family.</text>
</comment>
<evidence type="ECO:0000256" key="12">
    <source>
        <dbReference type="SAM" id="MobiDB-lite"/>
    </source>
</evidence>
<protein>
    <recommendedName>
        <fullName evidence="11">RNA exonuclease 3</fullName>
    </recommendedName>
</protein>
<dbReference type="SMART" id="SM00479">
    <property type="entry name" value="EXOIII"/>
    <property type="match status" value="1"/>
</dbReference>
<evidence type="ECO:0000256" key="6">
    <source>
        <dbReference type="ARBA" id="ARBA00022722"/>
    </source>
</evidence>
<evidence type="ECO:0000256" key="9">
    <source>
        <dbReference type="ARBA" id="ARBA00023242"/>
    </source>
</evidence>
<keyword evidence="7" id="KW-0378">Hydrolase</keyword>
<proteinExistence type="inferred from homology"/>
<dbReference type="Gene3D" id="3.30.420.10">
    <property type="entry name" value="Ribonuclease H-like superfamily/Ribonuclease H"/>
    <property type="match status" value="1"/>
</dbReference>
<evidence type="ECO:0000256" key="8">
    <source>
        <dbReference type="ARBA" id="ARBA00022839"/>
    </source>
</evidence>
<evidence type="ECO:0000256" key="4">
    <source>
        <dbReference type="ARBA" id="ARBA00022490"/>
    </source>
</evidence>
<evidence type="ECO:0000256" key="2">
    <source>
        <dbReference type="ARBA" id="ARBA00004496"/>
    </source>
</evidence>
<dbReference type="InterPro" id="IPR036397">
    <property type="entry name" value="RNaseH_sf"/>
</dbReference>
<sequence>MSLSDIHPRKRASEDDNGTNKRFRQSDTHDDTKKTETASQDIELILPRQVNTHPAKIPDRKRHIQTISSIIKRKQPFEKTPNLRAIEIEYEIAKTTTHITYASTLRNAIYKLQHPEKFQSGAQTKKHSKDDVLKLLKSIEIPISKLRQYGFVMSVPEASPYTKITRNCQRCDTEFKLSQQLEPTTCEFHYGKIRRNPDNKTRYYDCCLAPKDDSRDIKPCESRKYHVYQNSSVEEKQSLRSFVKTDEIFDQRGKYRVLGIDCEMGYTTCGFELMRVTAVDYFTLKTVMDTHVLPFGEVVDFNTRFSGISSIDGSFVSFNQMIQELGMVMDKDTILIGHGLENDMNALRLVHNHIIDTSILYPKFESTPTSRKSLKDLTFKYLSKNIQVGNHDSAEDSIAAIEIVKYHIDRMEVGKHGN</sequence>
<dbReference type="FunFam" id="3.30.420.10:FF:000031">
    <property type="entry name" value="RNA exonuclease 1"/>
    <property type="match status" value="1"/>
</dbReference>
<dbReference type="CDD" id="cd06145">
    <property type="entry name" value="REX1_like"/>
    <property type="match status" value="1"/>
</dbReference>
<organism evidence="14 15">
    <name type="scientific">Candida theae</name>
    <dbReference type="NCBI Taxonomy" id="1198502"/>
    <lineage>
        <taxon>Eukaryota</taxon>
        <taxon>Fungi</taxon>
        <taxon>Dikarya</taxon>
        <taxon>Ascomycota</taxon>
        <taxon>Saccharomycotina</taxon>
        <taxon>Pichiomycetes</taxon>
        <taxon>Debaryomycetaceae</taxon>
        <taxon>Candida/Lodderomyces clade</taxon>
        <taxon>Candida</taxon>
    </lineage>
</organism>
<dbReference type="Proteomes" id="UP001204833">
    <property type="component" value="Unassembled WGS sequence"/>
</dbReference>
<dbReference type="GO" id="GO:0006364">
    <property type="term" value="P:rRNA processing"/>
    <property type="evidence" value="ECO:0007669"/>
    <property type="project" value="UniProtKB-KW"/>
</dbReference>
<dbReference type="PANTHER" id="PTHR12801">
    <property type="entry name" value="RNA EXONUCLEASE REXO1 / RECO3 FAMILY MEMBER-RELATED"/>
    <property type="match status" value="1"/>
</dbReference>
<dbReference type="AlphaFoldDB" id="A0AAD5BA53"/>
<keyword evidence="4" id="KW-0963">Cytoplasm</keyword>
<dbReference type="EMBL" id="JAIHNG010000177">
    <property type="protein sequence ID" value="KAI5948809.1"/>
    <property type="molecule type" value="Genomic_DNA"/>
</dbReference>
<gene>
    <name evidence="14" type="ORF">KGF57_005207</name>
</gene>
<evidence type="ECO:0000259" key="13">
    <source>
        <dbReference type="SMART" id="SM00479"/>
    </source>
</evidence>
<comment type="subcellular location">
    <subcellularLocation>
        <location evidence="2">Cytoplasm</location>
    </subcellularLocation>
    <subcellularLocation>
        <location evidence="1">Nucleus</location>
    </subcellularLocation>
</comment>
<accession>A0AAD5BA53</accession>
<evidence type="ECO:0000256" key="11">
    <source>
        <dbReference type="ARBA" id="ARBA00039985"/>
    </source>
</evidence>
<dbReference type="GO" id="GO:0004527">
    <property type="term" value="F:exonuclease activity"/>
    <property type="evidence" value="ECO:0007669"/>
    <property type="project" value="UniProtKB-KW"/>
</dbReference>
<keyword evidence="9" id="KW-0539">Nucleus</keyword>
<comment type="function">
    <text evidence="10">3' to 5' exoribonuclease required for proper 3' end maturation of MRP RNA and of the U5L snRNA.</text>
</comment>
<keyword evidence="5" id="KW-0698">rRNA processing</keyword>
<dbReference type="GO" id="GO:0010629">
    <property type="term" value="P:negative regulation of gene expression"/>
    <property type="evidence" value="ECO:0007669"/>
    <property type="project" value="UniProtKB-ARBA"/>
</dbReference>
<dbReference type="RefSeq" id="XP_051606319.1">
    <property type="nucleotide sequence ID" value="XM_051754799.1"/>
</dbReference>
<dbReference type="SUPFAM" id="SSF53098">
    <property type="entry name" value="Ribonuclease H-like"/>
    <property type="match status" value="1"/>
</dbReference>
<dbReference type="GO" id="GO:0005634">
    <property type="term" value="C:nucleus"/>
    <property type="evidence" value="ECO:0007669"/>
    <property type="project" value="UniProtKB-SubCell"/>
</dbReference>
<dbReference type="PANTHER" id="PTHR12801:SF118">
    <property type="entry name" value="RNA EXONUCLEASE 3"/>
    <property type="match status" value="1"/>
</dbReference>
<evidence type="ECO:0000256" key="1">
    <source>
        <dbReference type="ARBA" id="ARBA00004123"/>
    </source>
</evidence>
<dbReference type="InterPro" id="IPR012337">
    <property type="entry name" value="RNaseH-like_sf"/>
</dbReference>
<feature type="compositionally biased region" description="Basic and acidic residues" evidence="12">
    <location>
        <begin position="24"/>
        <end position="36"/>
    </location>
</feature>
<dbReference type="GeneID" id="76153251"/>
<dbReference type="GO" id="GO:0003676">
    <property type="term" value="F:nucleic acid binding"/>
    <property type="evidence" value="ECO:0007669"/>
    <property type="project" value="InterPro"/>
</dbReference>
<evidence type="ECO:0000313" key="14">
    <source>
        <dbReference type="EMBL" id="KAI5948809.1"/>
    </source>
</evidence>
<dbReference type="InterPro" id="IPR013520">
    <property type="entry name" value="Ribonucl_H"/>
</dbReference>
<dbReference type="InterPro" id="IPR034922">
    <property type="entry name" value="REX1-like_exo"/>
</dbReference>
<evidence type="ECO:0000313" key="15">
    <source>
        <dbReference type="Proteomes" id="UP001204833"/>
    </source>
</evidence>
<evidence type="ECO:0000256" key="5">
    <source>
        <dbReference type="ARBA" id="ARBA00022552"/>
    </source>
</evidence>
<keyword evidence="15" id="KW-1185">Reference proteome</keyword>
<evidence type="ECO:0000256" key="3">
    <source>
        <dbReference type="ARBA" id="ARBA00006357"/>
    </source>
</evidence>
<comment type="caution">
    <text evidence="14">The sequence shown here is derived from an EMBL/GenBank/DDBJ whole genome shotgun (WGS) entry which is preliminary data.</text>
</comment>
<reference evidence="14 15" key="1">
    <citation type="journal article" date="2022" name="DNA Res.">
        <title>Genome analysis of five recently described species of the CUG-Ser clade uncovers Candida theae as a new hybrid lineage with pathogenic potential in the Candida parapsilosis species complex.</title>
        <authorList>
            <person name="Mixao V."/>
            <person name="Del Olmo V."/>
            <person name="Hegedusova E."/>
            <person name="Saus E."/>
            <person name="Pryszcz L."/>
            <person name="Cillingova A."/>
            <person name="Nosek J."/>
            <person name="Gabaldon T."/>
        </authorList>
    </citation>
    <scope>NUCLEOTIDE SEQUENCE [LARGE SCALE GENOMIC DNA]</scope>
    <source>
        <strain evidence="14 15">CBS 12239</strain>
    </source>
</reference>
<evidence type="ECO:0000256" key="7">
    <source>
        <dbReference type="ARBA" id="ARBA00022801"/>
    </source>
</evidence>
<feature type="domain" description="Exonuclease" evidence="13">
    <location>
        <begin position="256"/>
        <end position="413"/>
    </location>
</feature>